<dbReference type="InterPro" id="IPR013517">
    <property type="entry name" value="FG-GAP"/>
</dbReference>
<dbReference type="EMBL" id="JBHPKH010000107">
    <property type="protein sequence ID" value="MFC1573266.1"/>
    <property type="molecule type" value="Genomic_DNA"/>
</dbReference>
<keyword evidence="4" id="KW-1185">Reference proteome</keyword>
<dbReference type="PANTHER" id="PTHR46580:SF4">
    <property type="entry name" value="ATP_GTP-BINDING PROTEIN"/>
    <property type="match status" value="1"/>
</dbReference>
<comment type="caution">
    <text evidence="3">The sequence shown here is derived from an EMBL/GenBank/DDBJ whole genome shotgun (WGS) entry which is preliminary data.</text>
</comment>
<sequence length="907" mass="96816">MRVSRVLPCCFLVALMVSIVTDAGAETAFIPPIQGLSATAGPEPGAVTLQWNTPLFEFTDGDERMRAGDYEFCSSSEYVTPQSFDVAIDLNGSMPPVSPESGIAVTLDLIVQNENDGSSPAYTVSWDSAYLQVWLRVGITMPNYASVGYPLSGETIDISITKETDPSWEVTHTLYTNDAGFADWTTGDICSNDDGEYYTFVASWTGHKIDLAGGLIIPSQSASDTEELWMIDEQGMVAPPTDWTPAGVTQNIELNDLVFTFHVPAGAVGEDTDIALSEPLAPPPPDGMEAEVPGAMVVFELEKTGNPELALPVKIRVDYPPERLLEYGGIAECDLHAYRYDEDLMHWVLLPGTPVIDRWNHAVTFETSRVGIMAVAAEGDGDLDGLGNLQESVWGTSPSVGDSDGDGFSDGDEIWWTKGDPTDVNKLSGANQLGFGDDLLGLDCYWIAGRIVTAGGTSQVSTCAYVGPPIDVSYGSGWSGPPLFKSDGAWGDFDGDGDLDLVLSGESDGTPITRTYENVRSGMLERQTLIGLYSEGSGHLAWGDCDGDGDLDLAVAGRSESDRIARLYRNDGTGQLTWDASVVLTGVANASLAWADYDRDRDLDLLLMGNDGGTPVTILYANDGTGLLIPDDSVSLTGLCSGSADWGDYDRDGDPDLLLTGNDGTQRRTILYRNHPCGVLTDDGSHDLPGVALSDVEWGDMDRDGDLDLAFTGETSAGGCMARVYRNDGGGTFAQVADVASIYRSSCCWGDVDLDGDLDVAFCGYTGTSLMTGLYENTGSGFAAYPLGFAAVREGSVHLIDADLDGDQDLCLTGADWWSGYALVYEHEGITPSTGVHDPVEVLPEFAVVHANPVGENTTLLCHLPTGALARLGIFDTSGRRIRTLVTGATLKGQNALKWDGRDEYGR</sequence>
<evidence type="ECO:0000313" key="4">
    <source>
        <dbReference type="Proteomes" id="UP001593833"/>
    </source>
</evidence>
<feature type="non-terminal residue" evidence="3">
    <location>
        <position position="907"/>
    </location>
</feature>
<keyword evidence="1 2" id="KW-0732">Signal</keyword>
<evidence type="ECO:0000313" key="3">
    <source>
        <dbReference type="EMBL" id="MFC1573266.1"/>
    </source>
</evidence>
<protein>
    <submittedName>
        <fullName evidence="3">FG-GAP repeat domain-containing protein</fullName>
    </submittedName>
</protein>
<evidence type="ECO:0000256" key="1">
    <source>
        <dbReference type="ARBA" id="ARBA00022729"/>
    </source>
</evidence>
<feature type="chain" id="PRO_5047263344" evidence="2">
    <location>
        <begin position="26"/>
        <end position="907"/>
    </location>
</feature>
<evidence type="ECO:0000256" key="2">
    <source>
        <dbReference type="SAM" id="SignalP"/>
    </source>
</evidence>
<dbReference type="Proteomes" id="UP001593833">
    <property type="component" value="Unassembled WGS sequence"/>
</dbReference>
<gene>
    <name evidence="3" type="ORF">ACFL6M_06675</name>
</gene>
<organism evidence="3 4">
    <name type="scientific">Eiseniibacteriota bacterium</name>
    <dbReference type="NCBI Taxonomy" id="2212470"/>
    <lineage>
        <taxon>Bacteria</taxon>
        <taxon>Candidatus Eiseniibacteriota</taxon>
    </lineage>
</organism>
<accession>A0ABV6YLP8</accession>
<reference evidence="3 4" key="1">
    <citation type="submission" date="2024-09" db="EMBL/GenBank/DDBJ databases">
        <authorList>
            <person name="D'Angelo T."/>
        </authorList>
    </citation>
    <scope>NUCLEOTIDE SEQUENCE [LARGE SCALE GENOMIC DNA]</scope>
    <source>
        <strain evidence="3">SAG AM-320-E07</strain>
    </source>
</reference>
<proteinExistence type="predicted"/>
<dbReference type="InterPro" id="IPR028994">
    <property type="entry name" value="Integrin_alpha_N"/>
</dbReference>
<dbReference type="Pfam" id="PF13517">
    <property type="entry name" value="FG-GAP_3"/>
    <property type="match status" value="2"/>
</dbReference>
<dbReference type="Gene3D" id="2.130.10.130">
    <property type="entry name" value="Integrin alpha, N-terminal"/>
    <property type="match status" value="1"/>
</dbReference>
<dbReference type="PANTHER" id="PTHR46580">
    <property type="entry name" value="SENSOR KINASE-RELATED"/>
    <property type="match status" value="1"/>
</dbReference>
<dbReference type="SUPFAM" id="SSF69318">
    <property type="entry name" value="Integrin alpha N-terminal domain"/>
    <property type="match status" value="1"/>
</dbReference>
<feature type="signal peptide" evidence="2">
    <location>
        <begin position="1"/>
        <end position="25"/>
    </location>
</feature>
<dbReference type="Gene3D" id="2.60.40.4070">
    <property type="match status" value="1"/>
</dbReference>
<name>A0ABV6YLP8_UNCEI</name>